<reference evidence="1 2" key="1">
    <citation type="submission" date="2018-09" db="EMBL/GenBank/DDBJ databases">
        <authorList>
            <person name="Pope W.H."/>
            <person name="Garlena R.A."/>
            <person name="Russell D.A."/>
            <person name="Jacobs-Sera D."/>
            <person name="Hatfull G.F."/>
        </authorList>
    </citation>
    <scope>NUCLEOTIDE SEQUENCE [LARGE SCALE GENOMIC DNA]</scope>
</reference>
<keyword evidence="2" id="KW-1185">Reference proteome</keyword>
<dbReference type="GO" id="GO:0009007">
    <property type="term" value="F:site-specific DNA-methyltransferase (adenine-specific) activity"/>
    <property type="evidence" value="ECO:0007669"/>
    <property type="project" value="InterPro"/>
</dbReference>
<dbReference type="InterPro" id="IPR008593">
    <property type="entry name" value="Dam_MeTrfase"/>
</dbReference>
<dbReference type="GeneID" id="65117185"/>
<proteinExistence type="predicted"/>
<sequence length="181" mass="20244">MTARAIGAHENNATGTDTWLTPRHILDALGAFDLDPCAAPDPDRWPTATSHYTYRDDGLAHTWFGRVWCNPPYSQAWRWIERLAEHGNGVALLFARTETEQFNRQVWERADGLLFLRGRLTFHEVDGRRGKGNAGAPSVLVAYGRRNAEVLATCGLPGAYVPGWLNVHSPDDGQYLIDQML</sequence>
<dbReference type="KEGG" id="vg:65117185"/>
<accession>A0A3G3M9K3</accession>
<keyword evidence="1" id="KW-0808">Transferase</keyword>
<dbReference type="RefSeq" id="YP_010099499.1">
    <property type="nucleotide sequence ID" value="NC_055777.1"/>
</dbReference>
<dbReference type="GO" id="GO:0009307">
    <property type="term" value="P:DNA restriction-modification system"/>
    <property type="evidence" value="ECO:0007669"/>
    <property type="project" value="InterPro"/>
</dbReference>
<dbReference type="Pfam" id="PF05869">
    <property type="entry name" value="Dam"/>
    <property type="match status" value="1"/>
</dbReference>
<protein>
    <submittedName>
        <fullName evidence="1">Methyltransferase</fullName>
    </submittedName>
</protein>
<keyword evidence="1" id="KW-0489">Methyltransferase</keyword>
<organism evidence="1 2">
    <name type="scientific">Gordonia phage Nordenberg</name>
    <dbReference type="NCBI Taxonomy" id="2483672"/>
    <lineage>
        <taxon>Viruses</taxon>
        <taxon>Duplodnaviria</taxon>
        <taxon>Heunggongvirae</taxon>
        <taxon>Uroviricota</taxon>
        <taxon>Caudoviricetes</taxon>
        <taxon>Stackebrandtviridae</taxon>
        <taxon>Schenleyvirinae</taxon>
        <taxon>Vividuovirus</taxon>
        <taxon>Vividuovirus nordenberg</taxon>
    </lineage>
</organism>
<name>A0A3G3M9K3_9CAUD</name>
<dbReference type="EMBL" id="MH976514">
    <property type="protein sequence ID" value="AYR03146.1"/>
    <property type="molecule type" value="Genomic_DNA"/>
</dbReference>
<dbReference type="Proteomes" id="UP000280467">
    <property type="component" value="Segment"/>
</dbReference>
<dbReference type="GO" id="GO:0032259">
    <property type="term" value="P:methylation"/>
    <property type="evidence" value="ECO:0007669"/>
    <property type="project" value="UniProtKB-KW"/>
</dbReference>
<gene>
    <name evidence="1" type="primary">84</name>
    <name evidence="1" type="ORF">SEA_NORDENBERG_84</name>
</gene>
<evidence type="ECO:0000313" key="2">
    <source>
        <dbReference type="Proteomes" id="UP000280467"/>
    </source>
</evidence>
<evidence type="ECO:0000313" key="1">
    <source>
        <dbReference type="EMBL" id="AYR03146.1"/>
    </source>
</evidence>
<dbReference type="GO" id="GO:0003677">
    <property type="term" value="F:DNA binding"/>
    <property type="evidence" value="ECO:0007669"/>
    <property type="project" value="InterPro"/>
</dbReference>